<feature type="compositionally biased region" description="Polar residues" evidence="1">
    <location>
        <begin position="27"/>
        <end position="38"/>
    </location>
</feature>
<keyword evidence="3" id="KW-1185">Reference proteome</keyword>
<accession>A0A151IYC2</accession>
<evidence type="ECO:0000256" key="1">
    <source>
        <dbReference type="SAM" id="MobiDB-lite"/>
    </source>
</evidence>
<dbReference type="AlphaFoldDB" id="A0A151IYC2"/>
<evidence type="ECO:0000313" key="3">
    <source>
        <dbReference type="Proteomes" id="UP000078492"/>
    </source>
</evidence>
<protein>
    <submittedName>
        <fullName evidence="2">Uncharacterized protein</fullName>
    </submittedName>
</protein>
<evidence type="ECO:0000313" key="2">
    <source>
        <dbReference type="EMBL" id="KYN13239.1"/>
    </source>
</evidence>
<proteinExistence type="predicted"/>
<gene>
    <name evidence="2" type="ORF">ALC57_14576</name>
</gene>
<dbReference type="Proteomes" id="UP000078492">
    <property type="component" value="Unassembled WGS sequence"/>
</dbReference>
<dbReference type="EMBL" id="KQ980775">
    <property type="protein sequence ID" value="KYN13239.1"/>
    <property type="molecule type" value="Genomic_DNA"/>
</dbReference>
<sequence>MCAYDALQMYSHRANKPRDIAHPQGSPDGTKNRTSNRARISVGKVAKETRKDGPQLREQRVFICVGASAVVTQTAQKTNTIDVKSELYGATCVLPVLQMSVFVAASPRERVKQATSTGTKLSTQLVAGSSTSGANAIRNLSGRTQATHEVVYIVTSRVVRLHVTQLARSPQNCTGALELLAR</sequence>
<feature type="region of interest" description="Disordered" evidence="1">
    <location>
        <begin position="13"/>
        <end position="38"/>
    </location>
</feature>
<reference evidence="2 3" key="1">
    <citation type="submission" date="2015-09" db="EMBL/GenBank/DDBJ databases">
        <title>Trachymyrmex cornetzi WGS genome.</title>
        <authorList>
            <person name="Nygaard S."/>
            <person name="Hu H."/>
            <person name="Boomsma J."/>
            <person name="Zhang G."/>
        </authorList>
    </citation>
    <scope>NUCLEOTIDE SEQUENCE [LARGE SCALE GENOMIC DNA]</scope>
    <source>
        <strain evidence="2">Tcor2-1</strain>
        <tissue evidence="2">Whole body</tissue>
    </source>
</reference>
<name>A0A151IYC2_9HYME</name>
<dbReference type="STRING" id="471704.A0A151IYC2"/>
<organism evidence="2 3">
    <name type="scientific">Trachymyrmex cornetzi</name>
    <dbReference type="NCBI Taxonomy" id="471704"/>
    <lineage>
        <taxon>Eukaryota</taxon>
        <taxon>Metazoa</taxon>
        <taxon>Ecdysozoa</taxon>
        <taxon>Arthropoda</taxon>
        <taxon>Hexapoda</taxon>
        <taxon>Insecta</taxon>
        <taxon>Pterygota</taxon>
        <taxon>Neoptera</taxon>
        <taxon>Endopterygota</taxon>
        <taxon>Hymenoptera</taxon>
        <taxon>Apocrita</taxon>
        <taxon>Aculeata</taxon>
        <taxon>Formicoidea</taxon>
        <taxon>Formicidae</taxon>
        <taxon>Myrmicinae</taxon>
        <taxon>Trachymyrmex</taxon>
    </lineage>
</organism>